<keyword evidence="2" id="KW-1185">Reference proteome</keyword>
<evidence type="ECO:0000313" key="2">
    <source>
        <dbReference type="Proteomes" id="UP000829647"/>
    </source>
</evidence>
<dbReference type="Proteomes" id="UP000829647">
    <property type="component" value="Chromosome"/>
</dbReference>
<accession>A0ABY4JEM5</accession>
<dbReference type="EMBL" id="CP095848">
    <property type="protein sequence ID" value="UPL50201.1"/>
    <property type="molecule type" value="Genomic_DNA"/>
</dbReference>
<organism evidence="1 2">
    <name type="scientific">Hymenobacter sublimis</name>
    <dbReference type="NCBI Taxonomy" id="2933777"/>
    <lineage>
        <taxon>Bacteria</taxon>
        <taxon>Pseudomonadati</taxon>
        <taxon>Bacteroidota</taxon>
        <taxon>Cytophagia</taxon>
        <taxon>Cytophagales</taxon>
        <taxon>Hymenobacteraceae</taxon>
        <taxon>Hymenobacter</taxon>
    </lineage>
</organism>
<evidence type="ECO:0000313" key="1">
    <source>
        <dbReference type="EMBL" id="UPL50201.1"/>
    </source>
</evidence>
<name>A0ABY4JEM5_9BACT</name>
<sequence length="1821" mass="201124">MFIRKRFFRRSIASFFLIQILVDLGWPSLSFALTAGPTAPEASSFEPVDTTDMVDLATGDFTYNIPLLEVPGPDGGYPLSLAYHAGIQPEVEASWVGLGWSLNPGAINRNVNGYADDHNNAQQTIRDYWEGGKKTTYSVGMKAEFGNVASVSAGISFSDDTYRGFGVGGYRYIRAGIAGTPLGVSKVDFNDGYGKNYGQTGADISTSNMRVGITRSDAGSVGSSLGLKVAGNLQASLNTRTGSFSLNNATGAGSISNDRAGRIQTQTINNNLDIPITPGLAVELGYSSIRYWSDETSSASTNGALYFPKDHLPNSFISRYDYNGEYREKRTLDDKAFDTYRLLEPQGLPLLKHYDPDYLQGGSFPEYDNYTVLAQGLSGTMRPYSLQQSLYSRNRRADNEDYTIKSDPLPWTNSEVGFRFDNDFSNQFRQENGAMNTSSYNGSYYPFDNNPIYGNQDGNFGYNPSTKKLAGSKHINWYTNENIKIGNCAGFINTKSLGFNRTVLNDKSIGGFSITNASGVTYHYALPVHSYGEQVFTENIDKEQGNTFSRLQKPAHYAYTWLLTAITGPDYVDRGESGYLDTEDWGYWVKFDYGRWTGKYAWQNAPIADINSNNITTARGYKELYYLNTVSTRTHTAIFEKAGRRDGWGPNLASDINWIPPRGGDIILGPYSGSVMSLKNIYIIKNENVPANLQNKGRSIEFGHNGEIDNVIDSSDILSLGFDIKEVIEKAISLNQDYSLCQNVQNSIPVNPNSSKKLGKLTLKSILHLGKGGIASMPSTKFNYELNIENIKKSTAAVELIDQYRGVVSMINSTGVQPNKGDIIKLNNLNIYATVIENNSTKYQIKLLENSNISLLSQGQSHEITTTKNPPYTKNMRDVWGMFKSDLDSKLSTVSTGDVKRTSSLSNASTDVWSLRSIVTPIGTRINIEYEGDEYGNSVLKKPRIICHVFGNNASHSLRMPTPYTAQQQQQLFKAGEDIYFTGIIANPTSANSCYFNNWNYEFVKNIKLTIKSINQDKILEVENSNIIDKPLSQCQITIHSFIADGYVFKQNDVGVQPGGGIRVKSISASANGYTHKTTYSYNVNPFNNLTSSGVTSYEPVSNPSVTTKNSKDLSVPENIINMLDAEYSSQFSHLLSVAREIPSPGVMYSSVSVGETKFDSNNTTTQVPVLSNYQFEVFNSNMVGIQYGGINELHPTLFTRNISINDFTNRIGALKHVTTYNNNGIKLSQTTNNYLHDNLINKTHEENVSEYTSKLAQYNYQGVIQESFGDNRSVLREIPYGSGYQTVRYDQKVVMSKRNSYPVIQTGTTTTDFITGITTTAQTLGYDFYSGEPIKTLQMDGYGNRFVTETVPAYRRYPAMGLKLNQPNNRHMLSQTASTTIYKVNASNTPLAVVGASVNTWSDAVPVIGTTPSQPENRSSQSAASGLGGAIGVWRPWQTFSWMPNGATSDGLTSLSGTNGFVDYFTQPTHAAWRQVNEITLYNVFSNPLEARDMRNIFAATKLGFNQSKVLISGGPARYGEIVYTGAEDDMISNRFGGPIQPHYPSGTSDASSVVKKSDGYPVHTGERSLLLNPSRNGFAYEADLTGATYGKANFDLTKPYRVTMWATHPQASLYYCLDNQTCVTVPGVATRKAGDWYLITMDIPVLGAGHNYLRIGSWNAHSAPVYLDDFRIQPANATAAAYVYDQLTGQVTHVLDNNNLYTHYDYDAAGKLRRVTRETLQQGPQKVAEYDYRVVSSLDDAILEQPTSCTLHVNVPLSAGAVDISYDLGDGHGYRVLTTAVRPYRVTLCSGAGTAPSAWVKVKVRDGHNNMRELVKRVR</sequence>
<reference evidence="1 2" key="1">
    <citation type="submission" date="2022-04" db="EMBL/GenBank/DDBJ databases">
        <title>Hymenobacter sp. isolated from the air.</title>
        <authorList>
            <person name="Won M."/>
            <person name="Lee C.-M."/>
            <person name="Woen H.-Y."/>
            <person name="Kwon S.-W."/>
        </authorList>
    </citation>
    <scope>NUCLEOTIDE SEQUENCE [LARGE SCALE GENOMIC DNA]</scope>
    <source>
        <strain evidence="2">5516 S-25</strain>
    </source>
</reference>
<gene>
    <name evidence="1" type="ORF">MWH26_04655</name>
</gene>
<protein>
    <submittedName>
        <fullName evidence="1">Uncharacterized protein</fullName>
    </submittedName>
</protein>
<proteinExistence type="predicted"/>
<dbReference type="RefSeq" id="WP_247976241.1">
    <property type="nucleotide sequence ID" value="NZ_CP095848.1"/>
</dbReference>